<feature type="repeat" description="PPR" evidence="2">
    <location>
        <begin position="272"/>
        <end position="306"/>
    </location>
</feature>
<comment type="caution">
    <text evidence="5">The sequence shown here is derived from an EMBL/GenBank/DDBJ whole genome shotgun (WGS) entry which is preliminary data.</text>
</comment>
<dbReference type="NCBIfam" id="TIGR00756">
    <property type="entry name" value="PPR"/>
    <property type="match status" value="4"/>
</dbReference>
<evidence type="ECO:0000313" key="5">
    <source>
        <dbReference type="EMBL" id="EKF33209.1"/>
    </source>
</evidence>
<accession>K2N5D7</accession>
<name>K2N5D7_TRYCR</name>
<evidence type="ECO:0000256" key="2">
    <source>
        <dbReference type="PROSITE-ProRule" id="PRU00708"/>
    </source>
</evidence>
<dbReference type="InterPro" id="IPR002885">
    <property type="entry name" value="PPR_rpt"/>
</dbReference>
<feature type="domain" description="PROP1-like PPR" evidence="4">
    <location>
        <begin position="517"/>
        <end position="665"/>
    </location>
</feature>
<evidence type="ECO:0000256" key="3">
    <source>
        <dbReference type="SAM" id="SignalP"/>
    </source>
</evidence>
<keyword evidence="3" id="KW-0732">Signal</keyword>
<feature type="signal peptide" evidence="3">
    <location>
        <begin position="1"/>
        <end position="34"/>
    </location>
</feature>
<reference evidence="5 6" key="1">
    <citation type="journal article" date="2012" name="BMC Genomics">
        <title>Comparative genomic analysis of human infective Trypanosoma cruzi lineages with the bat-restricted subspecies T. cruzi marinkellei.</title>
        <authorList>
            <person name="Franzen O."/>
            <person name="Talavera-Lopez C."/>
            <person name="Ochaya S."/>
            <person name="Butler C.E."/>
            <person name="Messenger L.A."/>
            <person name="Lewis M.D."/>
            <person name="Llewellyn M.S."/>
            <person name="Marinkelle C.J."/>
            <person name="Tyler K.M."/>
            <person name="Miles M.A."/>
            <person name="Andersson B."/>
        </authorList>
    </citation>
    <scope>NUCLEOTIDE SEQUENCE [LARGE SCALE GENOMIC DNA]</scope>
    <source>
        <strain evidence="5 6">B7</strain>
    </source>
</reference>
<feature type="repeat" description="PPR" evidence="2">
    <location>
        <begin position="579"/>
        <end position="609"/>
    </location>
</feature>
<dbReference type="Gene3D" id="1.25.40.10">
    <property type="entry name" value="Tetratricopeptide repeat domain"/>
    <property type="match status" value="4"/>
</dbReference>
<dbReference type="InterPro" id="IPR011990">
    <property type="entry name" value="TPR-like_helical_dom_sf"/>
</dbReference>
<dbReference type="InterPro" id="IPR051240">
    <property type="entry name" value="Mito_RNA-Proc/Resp"/>
</dbReference>
<dbReference type="PROSITE" id="PS51375">
    <property type="entry name" value="PPR"/>
    <property type="match status" value="4"/>
</dbReference>
<feature type="repeat" description="PPR" evidence="2">
    <location>
        <begin position="237"/>
        <end position="271"/>
    </location>
</feature>
<dbReference type="PANTHER" id="PTHR47933:SF11">
    <property type="entry name" value="PENTATRICOPEPTIDE REPEAT-CONTAINING PROTEIN 2"/>
    <property type="match status" value="1"/>
</dbReference>
<evidence type="ECO:0000256" key="1">
    <source>
        <dbReference type="ARBA" id="ARBA00022737"/>
    </source>
</evidence>
<dbReference type="GO" id="GO:0003729">
    <property type="term" value="F:mRNA binding"/>
    <property type="evidence" value="ECO:0007669"/>
    <property type="project" value="TreeGrafter"/>
</dbReference>
<keyword evidence="1" id="KW-0677">Repeat</keyword>
<dbReference type="EMBL" id="AHKC01009365">
    <property type="protein sequence ID" value="EKF33209.1"/>
    <property type="molecule type" value="Genomic_DNA"/>
</dbReference>
<evidence type="ECO:0000313" key="6">
    <source>
        <dbReference type="Proteomes" id="UP000007350"/>
    </source>
</evidence>
<feature type="repeat" description="PPR" evidence="2">
    <location>
        <begin position="202"/>
        <end position="236"/>
    </location>
</feature>
<evidence type="ECO:0000259" key="4">
    <source>
        <dbReference type="Pfam" id="PF17177"/>
    </source>
</evidence>
<sequence length="830" mass="95843">GGGKERKKKKENSCVVLFLQFFCLFVCLSHALQAEEMRSATRTAAQVIIKRPDGTETRFVRPKKRVESPRIDPDSLKRDEDREAVAACPPYTASFNTLLKDYREKNSVVLVNAVLERMHAEAIPLNVTTYNLLMERVVCLPDDLIFKLYDEMKEEARKENNSVQPNLTTYQMLFRACERKGQYQRAFLLYKQLRELMHIVPDSPTYDTLLGFCAALRDVAQASYFLEEMKQNGVTPNVNTYNCLMSVLVESAPYSETLRVFMQMIEKGIKPTIRTYNTLSKAARIHGDYDRAFQLFEEMKKHGMLPDVITYNTLLCLAEHRLDYVMGCGTHKNVRRTFEQRRQGQKAIAELSLTLFSEMESINVKPNTFSFNQLMSVLLKCGDDRIFGVYRTMHERYEAQKEEIELQIKREAKKKRAIRMRAIEEPEILQEDITDSCSTSPTEASLTLEEMMGMEDVRKPARIAARQIRPNLDTYRIILRACLQMDLASRYNVFYDKMRAEGLVPDYDMAILMESICEANGDKVLALQILEEAKRNGVVIDVTLFNVYLNVLASLGDAELVGIVEVMQLGIISFNVRPDVETYNAMLRGYLCMKKYDEVEKFFSSMYLSYSQVTCNEETFCWMLRVHREKRDTEAATQLLESMRRRNISITIQHYHELMRVYLEADDPRVEDVFWSLRNSKDKSLPGADAECVFLLLKHYLRQEKFVELERLFTEIKADLVVEVDAGCYSVMLEMFFLQKRVTEARALFTDIRMKCVPPSTTIYNALLRIFVSEGDAAMYDVLDDMKKNHVAPAANTLGILLEYAEGRRLVSTAVEQNIFWNPAELLLGL</sequence>
<feature type="chain" id="PRO_5003861912" description="PROP1-like PPR domain-containing protein" evidence="3">
    <location>
        <begin position="35"/>
        <end position="830"/>
    </location>
</feature>
<dbReference type="Proteomes" id="UP000007350">
    <property type="component" value="Unassembled WGS sequence"/>
</dbReference>
<organism evidence="5 6">
    <name type="scientific">Trypanosoma cruzi marinkellei</name>
    <dbReference type="NCBI Taxonomy" id="85056"/>
    <lineage>
        <taxon>Eukaryota</taxon>
        <taxon>Discoba</taxon>
        <taxon>Euglenozoa</taxon>
        <taxon>Kinetoplastea</taxon>
        <taxon>Metakinetoplastina</taxon>
        <taxon>Trypanosomatida</taxon>
        <taxon>Trypanosomatidae</taxon>
        <taxon>Trypanosoma</taxon>
        <taxon>Schizotrypanum</taxon>
    </lineage>
</organism>
<dbReference type="AlphaFoldDB" id="K2N5D7"/>
<dbReference type="PANTHER" id="PTHR47933">
    <property type="entry name" value="PENTATRICOPEPTIDE REPEAT-CONTAINING PROTEIN 1, MITOCHONDRIAL"/>
    <property type="match status" value="1"/>
</dbReference>
<feature type="non-terminal residue" evidence="5">
    <location>
        <position position="1"/>
    </location>
</feature>
<dbReference type="Pfam" id="PF13812">
    <property type="entry name" value="PPR_3"/>
    <property type="match status" value="3"/>
</dbReference>
<protein>
    <recommendedName>
        <fullName evidence="4">PROP1-like PPR domain-containing protein</fullName>
    </recommendedName>
</protein>
<gene>
    <name evidence="5" type="ORF">MOQ_002928</name>
</gene>
<keyword evidence="6" id="KW-1185">Reference proteome</keyword>
<dbReference type="InterPro" id="IPR033443">
    <property type="entry name" value="PROP1-like_PPR_dom"/>
</dbReference>
<dbReference type="Pfam" id="PF17177">
    <property type="entry name" value="PPR_long"/>
    <property type="match status" value="1"/>
</dbReference>
<dbReference type="OrthoDB" id="185373at2759"/>
<dbReference type="Pfam" id="PF01535">
    <property type="entry name" value="PPR"/>
    <property type="match status" value="1"/>
</dbReference>
<dbReference type="SUPFAM" id="SSF81901">
    <property type="entry name" value="HCP-like"/>
    <property type="match status" value="1"/>
</dbReference>
<proteinExistence type="predicted"/>